<comment type="caution">
    <text evidence="1">The sequence shown here is derived from an EMBL/GenBank/DDBJ whole genome shotgun (WGS) entry which is preliminary data.</text>
</comment>
<evidence type="ECO:0000313" key="2">
    <source>
        <dbReference type="Proteomes" id="UP001057402"/>
    </source>
</evidence>
<evidence type="ECO:0000313" key="1">
    <source>
        <dbReference type="EMBL" id="KAI4377383.1"/>
    </source>
</evidence>
<dbReference type="EMBL" id="CM042883">
    <property type="protein sequence ID" value="KAI4377383.1"/>
    <property type="molecule type" value="Genomic_DNA"/>
</dbReference>
<gene>
    <name evidence="1" type="ORF">MLD38_015019</name>
</gene>
<sequence>MLDGILGRGFSAKCKSLIKLTRTRIDVIQRKRGATEKFLKKDVADLLSNGLDINAYGRAEGLLVELTLSSCYLYIELCCEFLLKQLSLMQKSGECPENCREAVASLMYAAARFSDLPELRDLRQAFQERYGNSLDHFVNQEFSERMAAKPSTMEKKIKLMKDIASEYSISWDAKAFEQRMSRPPSILQDTPRHYGSRPVSGNNEKLDKKAIQEKKSPEVSLKQRLGESDDQNFHANMEHKSFRRYNGILDHHLKAELSGNRHDVLNEESASTFRKIENGSAKLKEFTYDKSRREETPSETDRSGTSRAGKSRDGGDGRSKQRAGREKYHLERDSKGNASPYEEGTSDPAGLFLKHEVNSIICRGATEPVATQTLGRALGEEAKRPQYKNGFPPPYVKPNSKPLKEREFEDIGNLTPRNNVNGHHKIPSIPKSPHFGDIQAVSDNGKRGGNPEKMTALGNDEGFRFEDDAAGHFLPRPKSVRRRRSKTRPIFDDSSHEEAESGRRTSRSSRRREEARKGLQVLFNDERVENDEEERIIDRLLMHYSKKPSSSEAGKLRRKGRGHRELAVEGNSSKPDAEDDLEVPQPPRSLSLPHHQATEAVTSAKKFTRAASFEPARHVHPKLPEYDDLAARLASLRGS</sequence>
<protein>
    <submittedName>
        <fullName evidence="1">Uncharacterized protein</fullName>
    </submittedName>
</protein>
<keyword evidence="2" id="KW-1185">Reference proteome</keyword>
<proteinExistence type="predicted"/>
<reference evidence="2" key="1">
    <citation type="journal article" date="2023" name="Front. Plant Sci.">
        <title>Chromosomal-level genome assembly of Melastoma candidum provides insights into trichome evolution.</title>
        <authorList>
            <person name="Zhong Y."/>
            <person name="Wu W."/>
            <person name="Sun C."/>
            <person name="Zou P."/>
            <person name="Liu Y."/>
            <person name="Dai S."/>
            <person name="Zhou R."/>
        </authorList>
    </citation>
    <scope>NUCLEOTIDE SEQUENCE [LARGE SCALE GENOMIC DNA]</scope>
</reference>
<name>A0ACB9REL7_9MYRT</name>
<dbReference type="Proteomes" id="UP001057402">
    <property type="component" value="Chromosome 4"/>
</dbReference>
<accession>A0ACB9REL7</accession>
<organism evidence="1 2">
    <name type="scientific">Melastoma candidum</name>
    <dbReference type="NCBI Taxonomy" id="119954"/>
    <lineage>
        <taxon>Eukaryota</taxon>
        <taxon>Viridiplantae</taxon>
        <taxon>Streptophyta</taxon>
        <taxon>Embryophyta</taxon>
        <taxon>Tracheophyta</taxon>
        <taxon>Spermatophyta</taxon>
        <taxon>Magnoliopsida</taxon>
        <taxon>eudicotyledons</taxon>
        <taxon>Gunneridae</taxon>
        <taxon>Pentapetalae</taxon>
        <taxon>rosids</taxon>
        <taxon>malvids</taxon>
        <taxon>Myrtales</taxon>
        <taxon>Melastomataceae</taxon>
        <taxon>Melastomatoideae</taxon>
        <taxon>Melastomateae</taxon>
        <taxon>Melastoma</taxon>
    </lineage>
</organism>